<protein>
    <submittedName>
        <fullName evidence="2">GNAT family N-acetyltransferase</fullName>
        <ecNumber evidence="2">2.3.1.-</ecNumber>
    </submittedName>
</protein>
<dbReference type="SUPFAM" id="SSF55729">
    <property type="entry name" value="Acyl-CoA N-acyltransferases (Nat)"/>
    <property type="match status" value="1"/>
</dbReference>
<accession>A0ABY9AUI2</accession>
<dbReference type="EC" id="2.3.1.-" evidence="2"/>
<dbReference type="GO" id="GO:0016746">
    <property type="term" value="F:acyltransferase activity"/>
    <property type="evidence" value="ECO:0007669"/>
    <property type="project" value="UniProtKB-KW"/>
</dbReference>
<evidence type="ECO:0000313" key="3">
    <source>
        <dbReference type="Proteomes" id="UP001242732"/>
    </source>
</evidence>
<evidence type="ECO:0000313" key="2">
    <source>
        <dbReference type="EMBL" id="WIY50586.1"/>
    </source>
</evidence>
<dbReference type="InterPro" id="IPR000182">
    <property type="entry name" value="GNAT_dom"/>
</dbReference>
<evidence type="ECO:0000259" key="1">
    <source>
        <dbReference type="Pfam" id="PF13302"/>
    </source>
</evidence>
<proteinExistence type="predicted"/>
<organism evidence="2 3">
    <name type="scientific">Paracidovorax citrulli</name>
    <name type="common">Acidovorax citrulli</name>
    <dbReference type="NCBI Taxonomy" id="80869"/>
    <lineage>
        <taxon>Bacteria</taxon>
        <taxon>Pseudomonadati</taxon>
        <taxon>Pseudomonadota</taxon>
        <taxon>Betaproteobacteria</taxon>
        <taxon>Burkholderiales</taxon>
        <taxon>Comamonadaceae</taxon>
        <taxon>Paracidovorax</taxon>
    </lineage>
</organism>
<dbReference type="InterPro" id="IPR016181">
    <property type="entry name" value="Acyl_CoA_acyltransferase"/>
</dbReference>
<dbReference type="RefSeq" id="WP_011795229.1">
    <property type="nucleotide sequence ID" value="NZ_CP023687.1"/>
</dbReference>
<dbReference type="Proteomes" id="UP001242732">
    <property type="component" value="Chromosome"/>
</dbReference>
<name>A0ABY9AUI2_PARCI</name>
<dbReference type="Pfam" id="PF13302">
    <property type="entry name" value="Acetyltransf_3"/>
    <property type="match status" value="1"/>
</dbReference>
<gene>
    <name evidence="2" type="ORF">QRO08_08475</name>
</gene>
<keyword evidence="2" id="KW-0808">Transferase</keyword>
<keyword evidence="2" id="KW-0012">Acyltransferase</keyword>
<dbReference type="EMBL" id="CP127363">
    <property type="protein sequence ID" value="WIY50586.1"/>
    <property type="molecule type" value="Genomic_DNA"/>
</dbReference>
<dbReference type="Gene3D" id="3.40.630.30">
    <property type="match status" value="1"/>
</dbReference>
<reference evidence="2 3" key="1">
    <citation type="submission" date="2023-06" db="EMBL/GenBank/DDBJ databases">
        <authorList>
            <person name="Ham H."/>
            <person name="Park D.S."/>
        </authorList>
    </citation>
    <scope>NUCLEOTIDE SEQUENCE [LARGE SCALE GENOMIC DNA]</scope>
    <source>
        <strain evidence="2 3">KACC 17005</strain>
    </source>
</reference>
<feature type="domain" description="N-acetyltransferase" evidence="1">
    <location>
        <begin position="24"/>
        <end position="136"/>
    </location>
</feature>
<dbReference type="GeneID" id="79791930"/>
<sequence>MSLQNATARMGMLPAHPPRFDTERFVVVPLQPAKARELLEVLLCDPLLAEQLPWLADKSADGARSEALLASMQCAAGTAIIWGIVERARAACIGAVIARHSLEGIDVEVLCASQFFGQGVADEAGEPAMAWLDDAMEVTLLPLDA</sequence>
<keyword evidence="3" id="KW-1185">Reference proteome</keyword>